<evidence type="ECO:0000313" key="4">
    <source>
        <dbReference type="Proteomes" id="UP001597068"/>
    </source>
</evidence>
<feature type="domain" description="GmrSD restriction endonucleases C-terminal" evidence="2">
    <location>
        <begin position="110"/>
        <end position="249"/>
    </location>
</feature>
<accession>A0ABW3G7R4</accession>
<feature type="region of interest" description="Disordered" evidence="1">
    <location>
        <begin position="16"/>
        <end position="49"/>
    </location>
</feature>
<evidence type="ECO:0000256" key="1">
    <source>
        <dbReference type="SAM" id="MobiDB-lite"/>
    </source>
</evidence>
<dbReference type="PANTHER" id="PTHR24094">
    <property type="entry name" value="SECRETED PROTEIN"/>
    <property type="match status" value="1"/>
</dbReference>
<feature type="compositionally biased region" description="Polar residues" evidence="1">
    <location>
        <begin position="191"/>
        <end position="202"/>
    </location>
</feature>
<sequence length="361" mass="37503">MFVAFLIIGLVAPKQETDTSTKTASAGAVSTSSTPPAMTTPSAAPTPEPTLAVAPVARPVDSAAPANAALTKLESLPVKGRAPKTGHGREMFGQAWTDDVDVKSGHNGCDTRNDILRRDLTTTTIKPGSHGCTVLTGSLADPYTGRTIAFTGGTASSAVQIDHVVALSDAWQTGAQQLSAAQRQDFANDPRNLQATDGPTNEQKSDGDAATWLPSNTSYRCTYVSRQIDVKAIYKLWVTQPEKDAMIRVLTGCGATPPVTKATPSPVPPPTTQSRATPPPVQAYVPPPTKTYQAPPPAGNDYGSGCGGNSYVNSDGNCIHSPVAANSAPDDATAQCEDGTYSFSQHRRGTCSGHGGVAAWL</sequence>
<protein>
    <submittedName>
        <fullName evidence="3">DUF3761 domain-containing protein</fullName>
    </submittedName>
</protein>
<feature type="compositionally biased region" description="Low complexity" evidence="1">
    <location>
        <begin position="20"/>
        <end position="45"/>
    </location>
</feature>
<feature type="region of interest" description="Disordered" evidence="1">
    <location>
        <begin position="189"/>
        <end position="211"/>
    </location>
</feature>
<dbReference type="Pfam" id="PF12587">
    <property type="entry name" value="DUF3761"/>
    <property type="match status" value="1"/>
</dbReference>
<proteinExistence type="predicted"/>
<dbReference type="InterPro" id="IPR022236">
    <property type="entry name" value="DUF3761"/>
</dbReference>
<name>A0ABW3G7R4_9NOCA</name>
<dbReference type="PANTHER" id="PTHR24094:SF15">
    <property type="entry name" value="AMP-DEPENDENT SYNTHETASE_LIGASE DOMAIN-CONTAINING PROTEIN-RELATED"/>
    <property type="match status" value="1"/>
</dbReference>
<reference evidence="4" key="1">
    <citation type="journal article" date="2019" name="Int. J. Syst. Evol. Microbiol.">
        <title>The Global Catalogue of Microorganisms (GCM) 10K type strain sequencing project: providing services to taxonomists for standard genome sequencing and annotation.</title>
        <authorList>
            <consortium name="The Broad Institute Genomics Platform"/>
            <consortium name="The Broad Institute Genome Sequencing Center for Infectious Disease"/>
            <person name="Wu L."/>
            <person name="Ma J."/>
        </authorList>
    </citation>
    <scope>NUCLEOTIDE SEQUENCE [LARGE SCALE GENOMIC DNA]</scope>
    <source>
        <strain evidence="4">CCUG 50873</strain>
    </source>
</reference>
<evidence type="ECO:0000259" key="2">
    <source>
        <dbReference type="Pfam" id="PF07510"/>
    </source>
</evidence>
<feature type="compositionally biased region" description="Pro residues" evidence="1">
    <location>
        <begin position="265"/>
        <end position="281"/>
    </location>
</feature>
<dbReference type="EMBL" id="JBHTIL010000001">
    <property type="protein sequence ID" value="MFD0926491.1"/>
    <property type="molecule type" value="Genomic_DNA"/>
</dbReference>
<dbReference type="RefSeq" id="WP_372505234.1">
    <property type="nucleotide sequence ID" value="NZ_BAAAMO010000002.1"/>
</dbReference>
<keyword evidence="4" id="KW-1185">Reference proteome</keyword>
<feature type="region of interest" description="Disordered" evidence="1">
    <location>
        <begin position="258"/>
        <end position="281"/>
    </location>
</feature>
<dbReference type="Proteomes" id="UP001597068">
    <property type="component" value="Unassembled WGS sequence"/>
</dbReference>
<evidence type="ECO:0000313" key="3">
    <source>
        <dbReference type="EMBL" id="MFD0926491.1"/>
    </source>
</evidence>
<gene>
    <name evidence="3" type="ORF">ACFQ04_12175</name>
</gene>
<dbReference type="Pfam" id="PF07510">
    <property type="entry name" value="GmrSD_C"/>
    <property type="match status" value="1"/>
</dbReference>
<comment type="caution">
    <text evidence="3">The sequence shown here is derived from an EMBL/GenBank/DDBJ whole genome shotgun (WGS) entry which is preliminary data.</text>
</comment>
<dbReference type="InterPro" id="IPR011089">
    <property type="entry name" value="GmrSD_C"/>
</dbReference>
<organism evidence="3 4">
    <name type="scientific">Williamsia deligens</name>
    <dbReference type="NCBI Taxonomy" id="321325"/>
    <lineage>
        <taxon>Bacteria</taxon>
        <taxon>Bacillati</taxon>
        <taxon>Actinomycetota</taxon>
        <taxon>Actinomycetes</taxon>
        <taxon>Mycobacteriales</taxon>
        <taxon>Nocardiaceae</taxon>
        <taxon>Williamsia</taxon>
    </lineage>
</organism>